<sequence>MLETARRGVLSEAVRVATEICEGGPIAVRAALQAVGWAREEVENKMYERVVATDDRNEALKAFQEKRKPVFQGRCLSQTSDHQLTLPRTTHHYTTTTTITMSFLIETITRRTAALPITRATTLAAPRAFTTTSFASKSATETVKDSIKTVDRAVSDKIVDGINAGSNVAQKVKATADDVSSKSAAELRGEAKGKAEELKGQAKGAAHEAAGKAQGTAEQVKKNL</sequence>
<evidence type="ECO:0000313" key="3">
    <source>
        <dbReference type="Proteomes" id="UP000045706"/>
    </source>
</evidence>
<evidence type="ECO:0008006" key="4">
    <source>
        <dbReference type="Google" id="ProtNLM"/>
    </source>
</evidence>
<reference evidence="3" key="1">
    <citation type="submission" date="2015-05" db="EMBL/GenBank/DDBJ databases">
        <authorList>
            <person name="Fogelqvist Johan"/>
        </authorList>
    </citation>
    <scope>NUCLEOTIDE SEQUENCE [LARGE SCALE GENOMIC DNA]</scope>
</reference>
<dbReference type="InterPro" id="IPR014748">
    <property type="entry name" value="Enoyl-CoA_hydra_C"/>
</dbReference>
<dbReference type="EMBL" id="CVQI01034717">
    <property type="protein sequence ID" value="CRK45319.1"/>
    <property type="molecule type" value="Genomic_DNA"/>
</dbReference>
<evidence type="ECO:0000313" key="2">
    <source>
        <dbReference type="EMBL" id="CRK45319.1"/>
    </source>
</evidence>
<evidence type="ECO:0000256" key="1">
    <source>
        <dbReference type="SAM" id="MobiDB-lite"/>
    </source>
</evidence>
<name>A0A0G4NG02_VERLO</name>
<dbReference type="SUPFAM" id="SSF52096">
    <property type="entry name" value="ClpP/crotonase"/>
    <property type="match status" value="1"/>
</dbReference>
<protein>
    <recommendedName>
        <fullName evidence="4">Enoyl-CoA hydratase</fullName>
    </recommendedName>
</protein>
<feature type="region of interest" description="Disordered" evidence="1">
    <location>
        <begin position="176"/>
        <end position="224"/>
    </location>
</feature>
<dbReference type="AlphaFoldDB" id="A0A0G4NG02"/>
<dbReference type="InterPro" id="IPR029045">
    <property type="entry name" value="ClpP/crotonase-like_dom_sf"/>
</dbReference>
<accession>A0A0G4NG02</accession>
<dbReference type="Gene3D" id="1.10.12.10">
    <property type="entry name" value="Lyase 2-enoyl-coa Hydratase, Chain A, domain 2"/>
    <property type="match status" value="1"/>
</dbReference>
<feature type="compositionally biased region" description="Basic and acidic residues" evidence="1">
    <location>
        <begin position="176"/>
        <end position="210"/>
    </location>
</feature>
<organism evidence="2 3">
    <name type="scientific">Verticillium longisporum</name>
    <name type="common">Verticillium dahliae var. longisporum</name>
    <dbReference type="NCBI Taxonomy" id="100787"/>
    <lineage>
        <taxon>Eukaryota</taxon>
        <taxon>Fungi</taxon>
        <taxon>Dikarya</taxon>
        <taxon>Ascomycota</taxon>
        <taxon>Pezizomycotina</taxon>
        <taxon>Sordariomycetes</taxon>
        <taxon>Hypocreomycetidae</taxon>
        <taxon>Glomerellales</taxon>
        <taxon>Plectosphaerellaceae</taxon>
        <taxon>Verticillium</taxon>
    </lineage>
</organism>
<gene>
    <name evidence="2" type="ORF">BN1723_006546</name>
</gene>
<dbReference type="Proteomes" id="UP000045706">
    <property type="component" value="Unassembled WGS sequence"/>
</dbReference>
<proteinExistence type="predicted"/>